<keyword evidence="3" id="KW-1185">Reference proteome</keyword>
<dbReference type="VEuPathDB" id="FungiDB:FFUJ_02589"/>
<keyword evidence="1" id="KW-0732">Signal</keyword>
<evidence type="ECO:0000313" key="3">
    <source>
        <dbReference type="Proteomes" id="UP000016800"/>
    </source>
</evidence>
<name>S0DT56_GIBF5</name>
<reference evidence="3" key="1">
    <citation type="journal article" date="2013" name="PLoS Pathog.">
        <title>Deciphering the cryptic genome: genome-wide analyses of the rice pathogen Fusarium fujikuroi reveal complex regulation of secondary metabolism and novel metabolites.</title>
        <authorList>
            <person name="Wiemann P."/>
            <person name="Sieber C.M."/>
            <person name="von Bargen K.W."/>
            <person name="Studt L."/>
            <person name="Niehaus E.M."/>
            <person name="Espino J.J."/>
            <person name="Huss K."/>
            <person name="Michielse C.B."/>
            <person name="Albermann S."/>
            <person name="Wagner D."/>
            <person name="Bergner S.V."/>
            <person name="Connolly L.R."/>
            <person name="Fischer A."/>
            <person name="Reuter G."/>
            <person name="Kleigrewe K."/>
            <person name="Bald T."/>
            <person name="Wingfield B.D."/>
            <person name="Ophir R."/>
            <person name="Freeman S."/>
            <person name="Hippler M."/>
            <person name="Smith K.M."/>
            <person name="Brown D.W."/>
            <person name="Proctor R.H."/>
            <person name="Munsterkotter M."/>
            <person name="Freitag M."/>
            <person name="Humpf H.U."/>
            <person name="Guldener U."/>
            <person name="Tudzynski B."/>
        </authorList>
    </citation>
    <scope>NUCLEOTIDE SEQUENCE [LARGE SCALE GENOMIC DNA]</scope>
    <source>
        <strain evidence="3">CBS 195.34 / IMI 58289 / NRRL A-6831</strain>
    </source>
</reference>
<dbReference type="EMBL" id="HF679025">
    <property type="protein sequence ID" value="CCT65631.1"/>
    <property type="molecule type" value="Genomic_DNA"/>
</dbReference>
<proteinExistence type="predicted"/>
<feature type="chain" id="PRO_5004495135" evidence="1">
    <location>
        <begin position="19"/>
        <end position="186"/>
    </location>
</feature>
<dbReference type="Proteomes" id="UP000016800">
    <property type="component" value="Chromosome III"/>
</dbReference>
<sequence>MTTRLAAILWWQAGPSTAICQDPERHRPTLKAVITGCFVPVLCRYTPPNEASRMKQYTSATGFLSPSAYEPASSSITIAVAYKVLDRRDYFSTKARTSKFTTGAFYLTSLEQTCIQAPSGKVQVHHYQAPTFNRFAEKIVGVLSLLPSFILFPFISPFELCCPVAILRAAVCTSVSTHRRVSRTIF</sequence>
<protein>
    <submittedName>
        <fullName evidence="2">Uncharacterized protein</fullName>
    </submittedName>
</protein>
<gene>
    <name evidence="2" type="ORF">FFUJ_02589</name>
</gene>
<evidence type="ECO:0000256" key="1">
    <source>
        <dbReference type="SAM" id="SignalP"/>
    </source>
</evidence>
<dbReference type="AlphaFoldDB" id="S0DT56"/>
<accession>S0DT56</accession>
<dbReference type="GeneID" id="35396071"/>
<evidence type="ECO:0000313" key="2">
    <source>
        <dbReference type="EMBL" id="CCT65631.1"/>
    </source>
</evidence>
<dbReference type="HOGENOM" id="CLU_1454529_0_0_1"/>
<dbReference type="RefSeq" id="XP_023427712.1">
    <property type="nucleotide sequence ID" value="XM_023574337.1"/>
</dbReference>
<organism evidence="2 3">
    <name type="scientific">Gibberella fujikuroi (strain CBS 195.34 / IMI 58289 / NRRL A-6831)</name>
    <name type="common">Bakanae and foot rot disease fungus</name>
    <name type="synonym">Fusarium fujikuroi</name>
    <dbReference type="NCBI Taxonomy" id="1279085"/>
    <lineage>
        <taxon>Eukaryota</taxon>
        <taxon>Fungi</taxon>
        <taxon>Dikarya</taxon>
        <taxon>Ascomycota</taxon>
        <taxon>Pezizomycotina</taxon>
        <taxon>Sordariomycetes</taxon>
        <taxon>Hypocreomycetidae</taxon>
        <taxon>Hypocreales</taxon>
        <taxon>Nectriaceae</taxon>
        <taxon>Fusarium</taxon>
        <taxon>Fusarium fujikuroi species complex</taxon>
    </lineage>
</organism>
<feature type="signal peptide" evidence="1">
    <location>
        <begin position="1"/>
        <end position="18"/>
    </location>
</feature>